<reference evidence="2 3" key="1">
    <citation type="journal article" date="2006" name="PLoS Genet.">
        <title>Secrets of soil survival revealed by the genome sequence of Arthrobacter aurescens TC1.</title>
        <authorList>
            <person name="Mongodin E.F."/>
            <person name="Shapir N."/>
            <person name="Daugherty S.C."/>
            <person name="DeBoy R.T."/>
            <person name="Emerson J.B."/>
            <person name="Shvartzbeyn A."/>
            <person name="Radune D."/>
            <person name="Vamathevan J."/>
            <person name="Riggs F."/>
            <person name="Grinberg V."/>
            <person name="Khouri H."/>
            <person name="Wackett L.P."/>
            <person name="Nelson K.E."/>
            <person name="Sadowsky M.J."/>
        </authorList>
    </citation>
    <scope>NUCLEOTIDE SEQUENCE [LARGE SCALE GENOMIC DNA]</scope>
    <source>
        <strain evidence="2 3">TC1</strain>
    </source>
</reference>
<sequence length="167" mass="18908">MPWAELPDDELAPNMAQWYWRCRANFTKESWTLLLGVWHEDELLGVQDIGAKNFHTLKTVSTGSWLKRSAQGQGFGKEMRAAVVSYAFDYLDAEVAESEAAVWNQQSLGVSTALGYELNGIFRDGWGEKVETVQRVHLTPTTFKRPTWTLKVQGHEGLKTYLKLQGS</sequence>
<dbReference type="AlphaFoldDB" id="A1R4B4"/>
<dbReference type="Gene3D" id="3.40.630.30">
    <property type="match status" value="1"/>
</dbReference>
<proteinExistence type="predicted"/>
<evidence type="ECO:0000313" key="3">
    <source>
        <dbReference type="Proteomes" id="UP000000637"/>
    </source>
</evidence>
<gene>
    <name evidence="2" type="ordered locus">AAur_1293</name>
</gene>
<name>A1R4B4_PAEAT</name>
<dbReference type="KEGG" id="aau:AAur_1293"/>
<dbReference type="eggNOG" id="COG1670">
    <property type="taxonomic scope" value="Bacteria"/>
</dbReference>
<evidence type="ECO:0000259" key="1">
    <source>
        <dbReference type="PROSITE" id="PS51186"/>
    </source>
</evidence>
<dbReference type="STRING" id="290340.AAur_1293"/>
<dbReference type="HOGENOM" id="CLU_106319_0_0_11"/>
<keyword evidence="3" id="KW-1185">Reference proteome</keyword>
<accession>A1R4B4</accession>
<dbReference type="InterPro" id="IPR016181">
    <property type="entry name" value="Acyl_CoA_acyltransferase"/>
</dbReference>
<dbReference type="SUPFAM" id="SSF55729">
    <property type="entry name" value="Acyl-CoA N-acyltransferases (Nat)"/>
    <property type="match status" value="1"/>
</dbReference>
<dbReference type="Proteomes" id="UP000000637">
    <property type="component" value="Chromosome"/>
</dbReference>
<dbReference type="GO" id="GO:0016747">
    <property type="term" value="F:acyltransferase activity, transferring groups other than amino-acyl groups"/>
    <property type="evidence" value="ECO:0007669"/>
    <property type="project" value="InterPro"/>
</dbReference>
<evidence type="ECO:0000313" key="2">
    <source>
        <dbReference type="EMBL" id="ABM09494.1"/>
    </source>
</evidence>
<feature type="domain" description="N-acetyltransferase" evidence="1">
    <location>
        <begin position="1"/>
        <end position="137"/>
    </location>
</feature>
<dbReference type="InterPro" id="IPR000182">
    <property type="entry name" value="GNAT_dom"/>
</dbReference>
<organism evidence="2 3">
    <name type="scientific">Paenarthrobacter aurescens (strain TC1)</name>
    <dbReference type="NCBI Taxonomy" id="290340"/>
    <lineage>
        <taxon>Bacteria</taxon>
        <taxon>Bacillati</taxon>
        <taxon>Actinomycetota</taxon>
        <taxon>Actinomycetes</taxon>
        <taxon>Micrococcales</taxon>
        <taxon>Micrococcaceae</taxon>
        <taxon>Paenarthrobacter</taxon>
    </lineage>
</organism>
<dbReference type="PROSITE" id="PS51186">
    <property type="entry name" value="GNAT"/>
    <property type="match status" value="1"/>
</dbReference>
<dbReference type="EMBL" id="CP000474">
    <property type="protein sequence ID" value="ABM09494.1"/>
    <property type="molecule type" value="Genomic_DNA"/>
</dbReference>
<dbReference type="Pfam" id="PF13302">
    <property type="entry name" value="Acetyltransf_3"/>
    <property type="match status" value="1"/>
</dbReference>
<protein>
    <recommendedName>
        <fullName evidence="1">N-acetyltransferase domain-containing protein</fullName>
    </recommendedName>
</protein>